<keyword evidence="2" id="KW-1185">Reference proteome</keyword>
<evidence type="ECO:0000313" key="1">
    <source>
        <dbReference type="EMBL" id="KAK2715584.1"/>
    </source>
</evidence>
<dbReference type="Proteomes" id="UP001187531">
    <property type="component" value="Unassembled WGS sequence"/>
</dbReference>
<name>A0AA88HWY1_ARTSF</name>
<sequence length="230" mass="26696">MKMHSVWEAWTIIEDYRKNTKARYAFSIGGDWNTRIGRADTDAASVIGSYTVGNRYVNGVGLLQPARYNNKCATITLFEHNNLLTWHSNNGGTKSQINHSSEQKIEKLLVRCQICHRLSRQRRQIRTNRFDISKLSYPETKAELELKLSYRFEVLKQLSDVDHEWAHIKTATHNIAEEVLGHTNRKKRIWISDHPIELVEKMYPLQGGAKEPLKEARKAIKLSVKQEQEK</sequence>
<evidence type="ECO:0000313" key="2">
    <source>
        <dbReference type="Proteomes" id="UP001187531"/>
    </source>
</evidence>
<gene>
    <name evidence="1" type="ORF">QYM36_010236</name>
</gene>
<protein>
    <submittedName>
        <fullName evidence="1">Uncharacterized protein</fullName>
    </submittedName>
</protein>
<comment type="caution">
    <text evidence="1">The sequence shown here is derived from an EMBL/GenBank/DDBJ whole genome shotgun (WGS) entry which is preliminary data.</text>
</comment>
<dbReference type="AlphaFoldDB" id="A0AA88HWY1"/>
<accession>A0AA88HWY1</accession>
<reference evidence="1" key="1">
    <citation type="submission" date="2023-07" db="EMBL/GenBank/DDBJ databases">
        <title>Chromosome-level genome assembly of Artemia franciscana.</title>
        <authorList>
            <person name="Jo E."/>
        </authorList>
    </citation>
    <scope>NUCLEOTIDE SEQUENCE</scope>
    <source>
        <tissue evidence="1">Whole body</tissue>
    </source>
</reference>
<dbReference type="EMBL" id="JAVRJZ010000012">
    <property type="protein sequence ID" value="KAK2715584.1"/>
    <property type="molecule type" value="Genomic_DNA"/>
</dbReference>
<organism evidence="1 2">
    <name type="scientific">Artemia franciscana</name>
    <name type="common">Brine shrimp</name>
    <name type="synonym">Artemia sanfranciscana</name>
    <dbReference type="NCBI Taxonomy" id="6661"/>
    <lineage>
        <taxon>Eukaryota</taxon>
        <taxon>Metazoa</taxon>
        <taxon>Ecdysozoa</taxon>
        <taxon>Arthropoda</taxon>
        <taxon>Crustacea</taxon>
        <taxon>Branchiopoda</taxon>
        <taxon>Anostraca</taxon>
        <taxon>Artemiidae</taxon>
        <taxon>Artemia</taxon>
    </lineage>
</organism>
<proteinExistence type="predicted"/>